<dbReference type="InterPro" id="IPR014001">
    <property type="entry name" value="Helicase_ATP-bd"/>
</dbReference>
<keyword evidence="8" id="KW-1185">Reference proteome</keyword>
<reference evidence="8" key="1">
    <citation type="journal article" date="2015" name="PLoS Genet.">
        <title>Genome Sequence and Transcriptome Analyses of Chrysochromulina tobin: Metabolic Tools for Enhanced Algal Fitness in the Prominent Order Prymnesiales (Haptophyceae).</title>
        <authorList>
            <person name="Hovde B.T."/>
            <person name="Deodato C.R."/>
            <person name="Hunsperger H.M."/>
            <person name="Ryken S.A."/>
            <person name="Yost W."/>
            <person name="Jha R.K."/>
            <person name="Patterson J."/>
            <person name="Monnat R.J. Jr."/>
            <person name="Barlow S.B."/>
            <person name="Starkenburg S.R."/>
            <person name="Cattolico R.A."/>
        </authorList>
    </citation>
    <scope>NUCLEOTIDE SEQUENCE</scope>
    <source>
        <strain evidence="8">CCMP291</strain>
    </source>
</reference>
<dbReference type="PROSITE" id="PS51192">
    <property type="entry name" value="HELICASE_ATP_BIND_1"/>
    <property type="match status" value="1"/>
</dbReference>
<evidence type="ECO:0000256" key="5">
    <source>
        <dbReference type="ARBA" id="ARBA00022840"/>
    </source>
</evidence>
<dbReference type="Gene3D" id="3.40.50.300">
    <property type="entry name" value="P-loop containing nucleotide triphosphate hydrolases"/>
    <property type="match status" value="1"/>
</dbReference>
<dbReference type="AlphaFoldDB" id="A0A0M0J8V4"/>
<feature type="domain" description="Helicase ATP-binding" evidence="6">
    <location>
        <begin position="63"/>
        <end position="237"/>
    </location>
</feature>
<dbReference type="Proteomes" id="UP000037460">
    <property type="component" value="Unassembled WGS sequence"/>
</dbReference>
<keyword evidence="5" id="KW-0067">ATP-binding</keyword>
<organism evidence="7 8">
    <name type="scientific">Chrysochromulina tobinii</name>
    <dbReference type="NCBI Taxonomy" id="1460289"/>
    <lineage>
        <taxon>Eukaryota</taxon>
        <taxon>Haptista</taxon>
        <taxon>Haptophyta</taxon>
        <taxon>Prymnesiophyceae</taxon>
        <taxon>Prymnesiales</taxon>
        <taxon>Chrysochromulinaceae</taxon>
        <taxon>Chrysochromulina</taxon>
    </lineage>
</organism>
<keyword evidence="2" id="KW-0547">Nucleotide-binding</keyword>
<comment type="caution">
    <text evidence="7">The sequence shown here is derived from an EMBL/GenBank/DDBJ whole genome shotgun (WGS) entry which is preliminary data.</text>
</comment>
<dbReference type="SUPFAM" id="SSF52540">
    <property type="entry name" value="P-loop containing nucleoside triphosphate hydrolases"/>
    <property type="match status" value="1"/>
</dbReference>
<dbReference type="OrthoDB" id="10256233at2759"/>
<dbReference type="GO" id="GO:0003723">
    <property type="term" value="F:RNA binding"/>
    <property type="evidence" value="ECO:0007669"/>
    <property type="project" value="TreeGrafter"/>
</dbReference>
<evidence type="ECO:0000313" key="8">
    <source>
        <dbReference type="Proteomes" id="UP000037460"/>
    </source>
</evidence>
<dbReference type="InterPro" id="IPR011545">
    <property type="entry name" value="DEAD/DEAH_box_helicase_dom"/>
</dbReference>
<proteinExistence type="predicted"/>
<dbReference type="PANTHER" id="PTHR47963">
    <property type="entry name" value="DEAD-BOX ATP-DEPENDENT RNA HELICASE 47, MITOCHONDRIAL"/>
    <property type="match status" value="1"/>
</dbReference>
<dbReference type="InterPro" id="IPR027417">
    <property type="entry name" value="P-loop_NTPase"/>
</dbReference>
<sequence length="276" mass="29338">MARTTLEQDAPSGDMERLEVRTDAARTEGAMSFEALGVSVPGVAANLAAANITAPNALQRATFGPISSGRDAIIHAWTGSGKTLAFLLPLFELLDASSREPQALVLCQSRELAFQIARVAELALAGTGLGVAAVVGGANPNNQLEKIKKNRPQLIVGTPGRVNDLAFEWQKLKLQRVRHIVIDEVDDALRPPHLDPTLRLIESAQDGRPLQLIFASATADTAAVRRAATQLLRKPMLVRLLPAAGVASDAAAQLPEGITHGLCVVEERKASDEDCL</sequence>
<protein>
    <recommendedName>
        <fullName evidence="1">RNA helicase</fullName>
        <ecNumber evidence="1">3.6.4.13</ecNumber>
    </recommendedName>
</protein>
<dbReference type="PANTHER" id="PTHR47963:SF8">
    <property type="entry name" value="ATP-DEPENDENT RNA HELICASE DEAD"/>
    <property type="match status" value="1"/>
</dbReference>
<evidence type="ECO:0000256" key="2">
    <source>
        <dbReference type="ARBA" id="ARBA00022741"/>
    </source>
</evidence>
<accession>A0A0M0J8V4</accession>
<evidence type="ECO:0000313" key="7">
    <source>
        <dbReference type="EMBL" id="KOO22787.1"/>
    </source>
</evidence>
<dbReference type="Pfam" id="PF00270">
    <property type="entry name" value="DEAD"/>
    <property type="match status" value="1"/>
</dbReference>
<dbReference type="EC" id="3.6.4.13" evidence="1"/>
<dbReference type="EMBL" id="JWZX01003250">
    <property type="protein sequence ID" value="KOO22787.1"/>
    <property type="molecule type" value="Genomic_DNA"/>
</dbReference>
<dbReference type="GO" id="GO:0003724">
    <property type="term" value="F:RNA helicase activity"/>
    <property type="evidence" value="ECO:0007669"/>
    <property type="project" value="UniProtKB-EC"/>
</dbReference>
<dbReference type="GO" id="GO:0016787">
    <property type="term" value="F:hydrolase activity"/>
    <property type="evidence" value="ECO:0007669"/>
    <property type="project" value="UniProtKB-KW"/>
</dbReference>
<dbReference type="CDD" id="cd00268">
    <property type="entry name" value="DEADc"/>
    <property type="match status" value="1"/>
</dbReference>
<evidence type="ECO:0000256" key="1">
    <source>
        <dbReference type="ARBA" id="ARBA00012552"/>
    </source>
</evidence>
<evidence type="ECO:0000256" key="3">
    <source>
        <dbReference type="ARBA" id="ARBA00022801"/>
    </source>
</evidence>
<dbReference type="SMART" id="SM00487">
    <property type="entry name" value="DEXDc"/>
    <property type="match status" value="1"/>
</dbReference>
<keyword evidence="4 7" id="KW-0347">Helicase</keyword>
<keyword evidence="3" id="KW-0378">Hydrolase</keyword>
<name>A0A0M0J8V4_9EUKA</name>
<dbReference type="GO" id="GO:0005524">
    <property type="term" value="F:ATP binding"/>
    <property type="evidence" value="ECO:0007669"/>
    <property type="project" value="UniProtKB-KW"/>
</dbReference>
<evidence type="ECO:0000259" key="6">
    <source>
        <dbReference type="PROSITE" id="PS51192"/>
    </source>
</evidence>
<evidence type="ECO:0000256" key="4">
    <source>
        <dbReference type="ARBA" id="ARBA00022806"/>
    </source>
</evidence>
<dbReference type="InterPro" id="IPR050547">
    <property type="entry name" value="DEAD_box_RNA_helicases"/>
</dbReference>
<dbReference type="InterPro" id="IPR044742">
    <property type="entry name" value="DEAD/DEAH_RhlB"/>
</dbReference>
<gene>
    <name evidence="7" type="ORF">Ctob_004600</name>
</gene>